<name>A0AAN7EP03_QUERU</name>
<dbReference type="EMBL" id="JAXUIC010000008">
    <property type="protein sequence ID" value="KAK4575895.1"/>
    <property type="molecule type" value="Genomic_DNA"/>
</dbReference>
<evidence type="ECO:0000256" key="2">
    <source>
        <dbReference type="ARBA" id="ARBA00022614"/>
    </source>
</evidence>
<comment type="caution">
    <text evidence="11">The sequence shown here is derived from an EMBL/GenBank/DDBJ whole genome shotgun (WGS) entry which is preliminary data.</text>
</comment>
<evidence type="ECO:0000256" key="5">
    <source>
        <dbReference type="ARBA" id="ARBA00022737"/>
    </source>
</evidence>
<feature type="domain" description="Leucine-rich repeat-containing N-terminal plant-type" evidence="10">
    <location>
        <begin position="14"/>
        <end position="39"/>
    </location>
</feature>
<dbReference type="InterPro" id="IPR001611">
    <property type="entry name" value="Leu-rich_rpt"/>
</dbReference>
<evidence type="ECO:0000259" key="10">
    <source>
        <dbReference type="Pfam" id="PF08263"/>
    </source>
</evidence>
<dbReference type="AlphaFoldDB" id="A0AAN7EP03"/>
<dbReference type="PANTHER" id="PTHR48063:SF98">
    <property type="entry name" value="LRR RECEPTOR-LIKE SERINE_THREONINE-PROTEIN KINASE FLS2"/>
    <property type="match status" value="1"/>
</dbReference>
<proteinExistence type="predicted"/>
<accession>A0AAN7EP03</accession>
<keyword evidence="5" id="KW-0677">Repeat</keyword>
<dbReference type="Gene3D" id="3.80.10.10">
    <property type="entry name" value="Ribonuclease Inhibitor"/>
    <property type="match status" value="2"/>
</dbReference>
<dbReference type="Proteomes" id="UP001324115">
    <property type="component" value="Unassembled WGS sequence"/>
</dbReference>
<evidence type="ECO:0000256" key="9">
    <source>
        <dbReference type="ARBA" id="ARBA00023180"/>
    </source>
</evidence>
<evidence type="ECO:0000256" key="7">
    <source>
        <dbReference type="ARBA" id="ARBA00023136"/>
    </source>
</evidence>
<gene>
    <name evidence="11" type="ORF">RGQ29_026734</name>
</gene>
<protein>
    <recommendedName>
        <fullName evidence="10">Leucine-rich repeat-containing N-terminal plant-type domain-containing protein</fullName>
    </recommendedName>
</protein>
<sequence length="350" mass="39157">MEYQRFIASKVNWLTDPLNRLASWAGDGDCCQWEGVVCNNVTGHVQELNLRSFPPPLLKYFSIEAQYEAAIQSYAQAMFGGKINPSLLDLKHLFYLDLSYNNFGLFPIPEFLGSLKSLRYLNLFSAGFGELIPPQIGNLSNLHYLNHGGFGYNFLFANNLQWLSSLPLLRVLDLSGVDLSNAFDLLEVTNKITSLSELWLSHCSLGFIPPTPNTNFSSLATLDLSFNSFENALIPSWVFGYQNLVALNLSANGFQGPIPIGLQNMTSLKHLDLSANNFNSSIPNWLYSFSHLRFLNLSKNLLQGTITSSIRIASITFIFDISKDQTCSREQIHKGKFGPKIHDPNPKMAT</sequence>
<evidence type="ECO:0000256" key="1">
    <source>
        <dbReference type="ARBA" id="ARBA00004479"/>
    </source>
</evidence>
<organism evidence="11 12">
    <name type="scientific">Quercus rubra</name>
    <name type="common">Northern red oak</name>
    <name type="synonym">Quercus borealis</name>
    <dbReference type="NCBI Taxonomy" id="3512"/>
    <lineage>
        <taxon>Eukaryota</taxon>
        <taxon>Viridiplantae</taxon>
        <taxon>Streptophyta</taxon>
        <taxon>Embryophyta</taxon>
        <taxon>Tracheophyta</taxon>
        <taxon>Spermatophyta</taxon>
        <taxon>Magnoliopsida</taxon>
        <taxon>eudicotyledons</taxon>
        <taxon>Gunneridae</taxon>
        <taxon>Pentapetalae</taxon>
        <taxon>rosids</taxon>
        <taxon>fabids</taxon>
        <taxon>Fagales</taxon>
        <taxon>Fagaceae</taxon>
        <taxon>Quercus</taxon>
    </lineage>
</organism>
<keyword evidence="12" id="KW-1185">Reference proteome</keyword>
<evidence type="ECO:0000256" key="4">
    <source>
        <dbReference type="ARBA" id="ARBA00022729"/>
    </source>
</evidence>
<dbReference type="FunFam" id="3.80.10.10:FF:000041">
    <property type="entry name" value="LRR receptor-like serine/threonine-protein kinase ERECTA"/>
    <property type="match status" value="1"/>
</dbReference>
<dbReference type="Pfam" id="PF08263">
    <property type="entry name" value="LRRNT_2"/>
    <property type="match status" value="1"/>
</dbReference>
<keyword evidence="4" id="KW-0732">Signal</keyword>
<dbReference type="SUPFAM" id="SSF52058">
    <property type="entry name" value="L domain-like"/>
    <property type="match status" value="1"/>
</dbReference>
<keyword evidence="9" id="KW-0325">Glycoprotein</keyword>
<dbReference type="Pfam" id="PF00560">
    <property type="entry name" value="LRR_1"/>
    <property type="match status" value="4"/>
</dbReference>
<dbReference type="InterPro" id="IPR046956">
    <property type="entry name" value="RLP23-like"/>
</dbReference>
<dbReference type="GO" id="GO:0016020">
    <property type="term" value="C:membrane"/>
    <property type="evidence" value="ECO:0007669"/>
    <property type="project" value="UniProtKB-SubCell"/>
</dbReference>
<evidence type="ECO:0000313" key="11">
    <source>
        <dbReference type="EMBL" id="KAK4575895.1"/>
    </source>
</evidence>
<reference evidence="11 12" key="1">
    <citation type="journal article" date="2023" name="G3 (Bethesda)">
        <title>A haplotype-resolved chromosome-scale genome for Quercus rubra L. provides insights into the genetics of adaptive traits for red oak species.</title>
        <authorList>
            <person name="Kapoor B."/>
            <person name="Jenkins J."/>
            <person name="Schmutz J."/>
            <person name="Zhebentyayeva T."/>
            <person name="Kuelheim C."/>
            <person name="Coggeshall M."/>
            <person name="Heim C."/>
            <person name="Lasky J.R."/>
            <person name="Leites L."/>
            <person name="Islam-Faridi N."/>
            <person name="Romero-Severson J."/>
            <person name="DeLeo V.L."/>
            <person name="Lucas S.M."/>
            <person name="Lazic D."/>
            <person name="Gailing O."/>
            <person name="Carlson J."/>
            <person name="Staton M."/>
        </authorList>
    </citation>
    <scope>NUCLEOTIDE SEQUENCE [LARGE SCALE GENOMIC DNA]</scope>
    <source>
        <strain evidence="11">Pseudo-F2</strain>
    </source>
</reference>
<keyword evidence="3" id="KW-0812">Transmembrane</keyword>
<dbReference type="InterPro" id="IPR032675">
    <property type="entry name" value="LRR_dom_sf"/>
</dbReference>
<evidence type="ECO:0000313" key="12">
    <source>
        <dbReference type="Proteomes" id="UP001324115"/>
    </source>
</evidence>
<evidence type="ECO:0000256" key="6">
    <source>
        <dbReference type="ARBA" id="ARBA00022989"/>
    </source>
</evidence>
<evidence type="ECO:0000256" key="8">
    <source>
        <dbReference type="ARBA" id="ARBA00023170"/>
    </source>
</evidence>
<dbReference type="PANTHER" id="PTHR48063">
    <property type="entry name" value="LRR RECEPTOR-LIKE KINASE"/>
    <property type="match status" value="1"/>
</dbReference>
<dbReference type="InterPro" id="IPR013210">
    <property type="entry name" value="LRR_N_plant-typ"/>
</dbReference>
<keyword evidence="7" id="KW-0472">Membrane</keyword>
<keyword evidence="8" id="KW-0675">Receptor</keyword>
<keyword evidence="2" id="KW-0433">Leucine-rich repeat</keyword>
<keyword evidence="6" id="KW-1133">Transmembrane helix</keyword>
<comment type="subcellular location">
    <subcellularLocation>
        <location evidence="1">Membrane</location>
        <topology evidence="1">Single-pass type I membrane protein</topology>
    </subcellularLocation>
</comment>
<evidence type="ECO:0000256" key="3">
    <source>
        <dbReference type="ARBA" id="ARBA00022692"/>
    </source>
</evidence>